<dbReference type="EMBL" id="BONC01000001">
    <property type="protein sequence ID" value="GIF54082.1"/>
    <property type="molecule type" value="Genomic_DNA"/>
</dbReference>
<accession>A0ABQ4BU74</accession>
<keyword evidence="1" id="KW-0812">Transmembrane</keyword>
<feature type="transmembrane region" description="Helical" evidence="1">
    <location>
        <begin position="45"/>
        <end position="70"/>
    </location>
</feature>
<dbReference type="RefSeq" id="WP_203699798.1">
    <property type="nucleotide sequence ID" value="NZ_BAAALU010000017.1"/>
</dbReference>
<keyword evidence="1" id="KW-1133">Transmembrane helix</keyword>
<evidence type="ECO:0000259" key="3">
    <source>
        <dbReference type="PROSITE" id="PS50924"/>
    </source>
</evidence>
<dbReference type="InterPro" id="IPR005330">
    <property type="entry name" value="MHYT_dom"/>
</dbReference>
<feature type="transmembrane region" description="Helical" evidence="1">
    <location>
        <begin position="148"/>
        <end position="166"/>
    </location>
</feature>
<evidence type="ECO:0000256" key="1">
    <source>
        <dbReference type="PROSITE-ProRule" id="PRU00244"/>
    </source>
</evidence>
<gene>
    <name evidence="4" type="ORF">Air01nite_01770</name>
</gene>
<comment type="caution">
    <text evidence="4">The sequence shown here is derived from an EMBL/GenBank/DDBJ whole genome shotgun (WGS) entry which is preliminary data.</text>
</comment>
<proteinExistence type="predicted"/>
<feature type="transmembrane region" description="Helical" evidence="1">
    <location>
        <begin position="15"/>
        <end position="33"/>
    </location>
</feature>
<dbReference type="PANTHER" id="PTHR35152">
    <property type="entry name" value="DOMAIN SIGNALLING PROTEIN, PUTATIVE (AFU_ORTHOLOGUE AFUA_5G11310)-RELATED"/>
    <property type="match status" value="1"/>
</dbReference>
<dbReference type="Pfam" id="PF03707">
    <property type="entry name" value="MHYT"/>
    <property type="match status" value="3"/>
</dbReference>
<protein>
    <recommendedName>
        <fullName evidence="3">MHYT domain-containing protein</fullName>
    </recommendedName>
</protein>
<feature type="domain" description="MHYT" evidence="3">
    <location>
        <begin position="9"/>
        <end position="200"/>
    </location>
</feature>
<dbReference type="PANTHER" id="PTHR35152:SF1">
    <property type="entry name" value="DOMAIN SIGNALLING PROTEIN, PUTATIVE (AFU_ORTHOLOGUE AFUA_5G11310)-RELATED"/>
    <property type="match status" value="1"/>
</dbReference>
<dbReference type="PROSITE" id="PS50924">
    <property type="entry name" value="MHYT"/>
    <property type="match status" value="1"/>
</dbReference>
<evidence type="ECO:0000256" key="2">
    <source>
        <dbReference type="SAM" id="MobiDB-lite"/>
    </source>
</evidence>
<evidence type="ECO:0000313" key="4">
    <source>
        <dbReference type="EMBL" id="GIF54082.1"/>
    </source>
</evidence>
<feature type="transmembrane region" description="Helical" evidence="1">
    <location>
        <begin position="110"/>
        <end position="128"/>
    </location>
</feature>
<reference evidence="4 5" key="1">
    <citation type="submission" date="2021-01" db="EMBL/GenBank/DDBJ databases">
        <title>Whole genome shotgun sequence of Asanoa iriomotensis NBRC 100142.</title>
        <authorList>
            <person name="Komaki H."/>
            <person name="Tamura T."/>
        </authorList>
    </citation>
    <scope>NUCLEOTIDE SEQUENCE [LARGE SCALE GENOMIC DNA]</scope>
    <source>
        <strain evidence="4 5">NBRC 100142</strain>
    </source>
</reference>
<feature type="transmembrane region" description="Helical" evidence="1">
    <location>
        <begin position="82"/>
        <end position="103"/>
    </location>
</feature>
<feature type="transmembrane region" description="Helical" evidence="1">
    <location>
        <begin position="173"/>
        <end position="196"/>
    </location>
</feature>
<feature type="compositionally biased region" description="Polar residues" evidence="2">
    <location>
        <begin position="292"/>
        <end position="301"/>
    </location>
</feature>
<organism evidence="4 5">
    <name type="scientific">Asanoa iriomotensis</name>
    <dbReference type="NCBI Taxonomy" id="234613"/>
    <lineage>
        <taxon>Bacteria</taxon>
        <taxon>Bacillati</taxon>
        <taxon>Actinomycetota</taxon>
        <taxon>Actinomycetes</taxon>
        <taxon>Micromonosporales</taxon>
        <taxon>Micromonosporaceae</taxon>
        <taxon>Asanoa</taxon>
    </lineage>
</organism>
<name>A0ABQ4BU74_9ACTN</name>
<keyword evidence="5" id="KW-1185">Reference proteome</keyword>
<feature type="region of interest" description="Disordered" evidence="2">
    <location>
        <begin position="260"/>
        <end position="301"/>
    </location>
</feature>
<dbReference type="Proteomes" id="UP000624325">
    <property type="component" value="Unassembled WGS sequence"/>
</dbReference>
<evidence type="ECO:0000313" key="5">
    <source>
        <dbReference type="Proteomes" id="UP000624325"/>
    </source>
</evidence>
<keyword evidence="1" id="KW-0472">Membrane</keyword>
<feature type="transmembrane region" description="Helical" evidence="1">
    <location>
        <begin position="216"/>
        <end position="236"/>
    </location>
</feature>
<sequence length="301" mass="31036">MAHIDQFGYGWITPALSYALSVLGSVLGLICAQRAREAHGTAQRAWWLMLAAWAIGGTAIWSMHFMAMLGFSVTGAPIRYDIGLTAASALIAIVTVGIGLFIAGMGRSMLVKVLIGGVVAGLGVAAMHYTGMAAMRLHAEVHYDSTRVGLSIAIAVVAAAVALWLATNVRGALALFGSALVMGVAVNGMHFTGMYAMSATLHEEQGTASGATASNLLVPIVLAVILVVIGLVYAVLAAPTADDRAGVEYIQSRMADRLDSLTPEAPAPAPDPHGLAARSGDGAAKPNPGSDGLSSRFQSRR</sequence>